<keyword evidence="10" id="KW-0833">Ubl conjugation pathway</keyword>
<proteinExistence type="inferred from homology"/>
<feature type="chain" id="PRO_5043552385" description="RING-type E3 ubiquitin transferase" evidence="15">
    <location>
        <begin position="19"/>
        <end position="189"/>
    </location>
</feature>
<keyword evidence="18" id="KW-1185">Reference proteome</keyword>
<evidence type="ECO:0000256" key="12">
    <source>
        <dbReference type="ARBA" id="ARBA00022989"/>
    </source>
</evidence>
<evidence type="ECO:0000256" key="6">
    <source>
        <dbReference type="ARBA" id="ARBA00022692"/>
    </source>
</evidence>
<dbReference type="GO" id="GO:0016301">
    <property type="term" value="F:kinase activity"/>
    <property type="evidence" value="ECO:0007669"/>
    <property type="project" value="UniProtKB-KW"/>
</dbReference>
<comment type="catalytic activity">
    <reaction evidence="1">
        <text>S-ubiquitinyl-[E2 ubiquitin-conjugating enzyme]-L-cysteine + [acceptor protein]-L-lysine = [E2 ubiquitin-conjugating enzyme]-L-cysteine + N(6)-ubiquitinyl-[acceptor protein]-L-lysine.</text>
        <dbReference type="EC" id="2.3.2.27"/>
    </reaction>
</comment>
<dbReference type="GO" id="GO:0016020">
    <property type="term" value="C:membrane"/>
    <property type="evidence" value="ECO:0007669"/>
    <property type="project" value="UniProtKB-SubCell"/>
</dbReference>
<dbReference type="EMBL" id="JAMFTS010000002">
    <property type="protein sequence ID" value="KAJ4794357.1"/>
    <property type="molecule type" value="Genomic_DNA"/>
</dbReference>
<evidence type="ECO:0000259" key="16">
    <source>
        <dbReference type="Pfam" id="PF13947"/>
    </source>
</evidence>
<comment type="caution">
    <text evidence="17">The sequence shown here is derived from an EMBL/GenBank/DDBJ whole genome shotgun (WGS) entry which is preliminary data.</text>
</comment>
<keyword evidence="5" id="KW-0808">Transferase</keyword>
<evidence type="ECO:0000256" key="2">
    <source>
        <dbReference type="ARBA" id="ARBA00004167"/>
    </source>
</evidence>
<comment type="similarity">
    <text evidence="14">Belongs to the RING-type zinc finger family. ATL subfamily.</text>
</comment>
<reference evidence="17" key="1">
    <citation type="submission" date="2022-08" db="EMBL/GenBank/DDBJ databases">
        <authorList>
            <person name="Marques A."/>
        </authorList>
    </citation>
    <scope>NUCLEOTIDE SEQUENCE</scope>
    <source>
        <strain evidence="17">RhyPub2mFocal</strain>
        <tissue evidence="17">Leaves</tissue>
    </source>
</reference>
<gene>
    <name evidence="17" type="ORF">LUZ62_045603</name>
</gene>
<organism evidence="17 18">
    <name type="scientific">Rhynchospora pubera</name>
    <dbReference type="NCBI Taxonomy" id="906938"/>
    <lineage>
        <taxon>Eukaryota</taxon>
        <taxon>Viridiplantae</taxon>
        <taxon>Streptophyta</taxon>
        <taxon>Embryophyta</taxon>
        <taxon>Tracheophyta</taxon>
        <taxon>Spermatophyta</taxon>
        <taxon>Magnoliopsida</taxon>
        <taxon>Liliopsida</taxon>
        <taxon>Poales</taxon>
        <taxon>Cyperaceae</taxon>
        <taxon>Cyperoideae</taxon>
        <taxon>Rhynchosporeae</taxon>
        <taxon>Rhynchospora</taxon>
    </lineage>
</organism>
<evidence type="ECO:0000256" key="14">
    <source>
        <dbReference type="ARBA" id="ARBA00024209"/>
    </source>
</evidence>
<evidence type="ECO:0000256" key="5">
    <source>
        <dbReference type="ARBA" id="ARBA00022679"/>
    </source>
</evidence>
<keyword evidence="12" id="KW-1133">Transmembrane helix</keyword>
<dbReference type="GO" id="GO:0008270">
    <property type="term" value="F:zinc ion binding"/>
    <property type="evidence" value="ECO:0007669"/>
    <property type="project" value="UniProtKB-KW"/>
</dbReference>
<comment type="pathway">
    <text evidence="3">Protein modification; protein ubiquitination.</text>
</comment>
<evidence type="ECO:0000256" key="9">
    <source>
        <dbReference type="ARBA" id="ARBA00022771"/>
    </source>
</evidence>
<dbReference type="PANTHER" id="PTHR46279">
    <property type="entry name" value="RING/U-BOX SUPERFAMILY PROTEIN"/>
    <property type="match status" value="1"/>
</dbReference>
<feature type="signal peptide" evidence="15">
    <location>
        <begin position="1"/>
        <end position="18"/>
    </location>
</feature>
<dbReference type="GO" id="GO:0030247">
    <property type="term" value="F:polysaccharide binding"/>
    <property type="evidence" value="ECO:0007669"/>
    <property type="project" value="InterPro"/>
</dbReference>
<evidence type="ECO:0000256" key="3">
    <source>
        <dbReference type="ARBA" id="ARBA00004906"/>
    </source>
</evidence>
<sequence length="189" mass="21392">MDSPFLAITLLLLYYTLGAPVLGKEYFPKECAPSSCSKDGPVVRFPFRLDSHAQYCGHGDLVLACSDKNTVLRLPSGEYNVTSINYKKAYLTITRYSWTPCPWLHMAEPNVTGSPFSNFYAPYVSWFNCTTMVPITSENVLLAGPISCLGSEGHFIYVAYWIFEVDLLPCMDLHQDKKWLYTEKSVCIR</sequence>
<evidence type="ECO:0000256" key="4">
    <source>
        <dbReference type="ARBA" id="ARBA00012483"/>
    </source>
</evidence>
<evidence type="ECO:0000313" key="18">
    <source>
        <dbReference type="Proteomes" id="UP001140206"/>
    </source>
</evidence>
<evidence type="ECO:0000256" key="8">
    <source>
        <dbReference type="ARBA" id="ARBA00022729"/>
    </source>
</evidence>
<evidence type="ECO:0000256" key="1">
    <source>
        <dbReference type="ARBA" id="ARBA00000900"/>
    </source>
</evidence>
<keyword evidence="6" id="KW-0812">Transmembrane</keyword>
<keyword evidence="8 15" id="KW-0732">Signal</keyword>
<keyword evidence="9" id="KW-0863">Zinc-finger</keyword>
<keyword evidence="7" id="KW-0479">Metal-binding</keyword>
<dbReference type="InterPro" id="IPR046948">
    <property type="entry name" value="ATL20-22-like"/>
</dbReference>
<evidence type="ECO:0000256" key="15">
    <source>
        <dbReference type="SAM" id="SignalP"/>
    </source>
</evidence>
<dbReference type="AlphaFoldDB" id="A0AAV8FVN1"/>
<dbReference type="GO" id="GO:0061630">
    <property type="term" value="F:ubiquitin protein ligase activity"/>
    <property type="evidence" value="ECO:0007669"/>
    <property type="project" value="UniProtKB-EC"/>
</dbReference>
<protein>
    <recommendedName>
        <fullName evidence="4">RING-type E3 ubiquitin transferase</fullName>
        <ecNumber evidence="4">2.3.2.27</ecNumber>
    </recommendedName>
</protein>
<evidence type="ECO:0000256" key="11">
    <source>
        <dbReference type="ARBA" id="ARBA00022833"/>
    </source>
</evidence>
<evidence type="ECO:0000313" key="17">
    <source>
        <dbReference type="EMBL" id="KAJ4794357.1"/>
    </source>
</evidence>
<evidence type="ECO:0000256" key="7">
    <source>
        <dbReference type="ARBA" id="ARBA00022723"/>
    </source>
</evidence>
<keyword evidence="13" id="KW-0472">Membrane</keyword>
<evidence type="ECO:0000256" key="10">
    <source>
        <dbReference type="ARBA" id="ARBA00022786"/>
    </source>
</evidence>
<comment type="subcellular location">
    <subcellularLocation>
        <location evidence="2">Membrane</location>
        <topology evidence="2">Single-pass membrane protein</topology>
    </subcellularLocation>
</comment>
<dbReference type="InterPro" id="IPR025287">
    <property type="entry name" value="WAK_GUB"/>
</dbReference>
<feature type="domain" description="Wall-associated receptor kinase galacturonan-binding" evidence="16">
    <location>
        <begin position="31"/>
        <end position="94"/>
    </location>
</feature>
<name>A0AAV8FVN1_9POAL</name>
<keyword evidence="11" id="KW-0862">Zinc</keyword>
<keyword evidence="17" id="KW-0418">Kinase</keyword>
<evidence type="ECO:0000256" key="13">
    <source>
        <dbReference type="ARBA" id="ARBA00023136"/>
    </source>
</evidence>
<dbReference type="Proteomes" id="UP001140206">
    <property type="component" value="Chromosome 2"/>
</dbReference>
<dbReference type="PANTHER" id="PTHR46279:SF9">
    <property type="entry name" value="OS01G0116300 PROTEIN"/>
    <property type="match status" value="1"/>
</dbReference>
<dbReference type="Pfam" id="PF13947">
    <property type="entry name" value="GUB_WAK_bind"/>
    <property type="match status" value="1"/>
</dbReference>
<accession>A0AAV8FVN1</accession>
<dbReference type="EC" id="2.3.2.27" evidence="4"/>